<keyword evidence="5 6" id="KW-0472">Membrane</keyword>
<dbReference type="Pfam" id="PF02687">
    <property type="entry name" value="FtsX"/>
    <property type="match status" value="2"/>
</dbReference>
<dbReference type="Pfam" id="PF12704">
    <property type="entry name" value="MacB_PCD"/>
    <property type="match status" value="2"/>
</dbReference>
<dbReference type="InterPro" id="IPR050250">
    <property type="entry name" value="Macrolide_Exporter_MacB"/>
</dbReference>
<evidence type="ECO:0000313" key="9">
    <source>
        <dbReference type="EMBL" id="SDF63180.1"/>
    </source>
</evidence>
<keyword evidence="2" id="KW-1003">Cell membrane</keyword>
<dbReference type="PANTHER" id="PTHR30572:SF18">
    <property type="entry name" value="ABC-TYPE MACROLIDE FAMILY EXPORT SYSTEM PERMEASE COMPONENT 2"/>
    <property type="match status" value="1"/>
</dbReference>
<dbReference type="GO" id="GO:0022857">
    <property type="term" value="F:transmembrane transporter activity"/>
    <property type="evidence" value="ECO:0007669"/>
    <property type="project" value="TreeGrafter"/>
</dbReference>
<evidence type="ECO:0000256" key="4">
    <source>
        <dbReference type="ARBA" id="ARBA00022989"/>
    </source>
</evidence>
<evidence type="ECO:0000259" key="8">
    <source>
        <dbReference type="Pfam" id="PF12704"/>
    </source>
</evidence>
<accession>A0A1G7MQ17</accession>
<dbReference type="InterPro" id="IPR025857">
    <property type="entry name" value="MacB_PCD"/>
</dbReference>
<dbReference type="InterPro" id="IPR003838">
    <property type="entry name" value="ABC3_permease_C"/>
</dbReference>
<dbReference type="PANTHER" id="PTHR30572">
    <property type="entry name" value="MEMBRANE COMPONENT OF TRANSPORTER-RELATED"/>
    <property type="match status" value="1"/>
</dbReference>
<dbReference type="AlphaFoldDB" id="A0A1G7MQ17"/>
<feature type="domain" description="MacB-like periplasmic core" evidence="8">
    <location>
        <begin position="20"/>
        <end position="242"/>
    </location>
</feature>
<gene>
    <name evidence="9" type="ORF">SAMN04488121_102503</name>
</gene>
<evidence type="ECO:0000256" key="3">
    <source>
        <dbReference type="ARBA" id="ARBA00022692"/>
    </source>
</evidence>
<feature type="transmembrane region" description="Helical" evidence="6">
    <location>
        <begin position="21"/>
        <end position="42"/>
    </location>
</feature>
<feature type="transmembrane region" description="Helical" evidence="6">
    <location>
        <begin position="672"/>
        <end position="693"/>
    </location>
</feature>
<dbReference type="GO" id="GO:0005886">
    <property type="term" value="C:plasma membrane"/>
    <property type="evidence" value="ECO:0007669"/>
    <property type="project" value="UniProtKB-SubCell"/>
</dbReference>
<feature type="transmembrane region" description="Helical" evidence="6">
    <location>
        <begin position="376"/>
        <end position="401"/>
    </location>
</feature>
<proteinExistence type="predicted"/>
<evidence type="ECO:0000259" key="7">
    <source>
        <dbReference type="Pfam" id="PF02687"/>
    </source>
</evidence>
<feature type="domain" description="ABC3 transporter permease C-terminal" evidence="7">
    <location>
        <begin position="673"/>
        <end position="780"/>
    </location>
</feature>
<feature type="transmembrane region" description="Helical" evidence="6">
    <location>
        <begin position="755"/>
        <end position="775"/>
    </location>
</feature>
<evidence type="ECO:0000256" key="2">
    <source>
        <dbReference type="ARBA" id="ARBA00022475"/>
    </source>
</evidence>
<evidence type="ECO:0000313" key="10">
    <source>
        <dbReference type="Proteomes" id="UP000199045"/>
    </source>
</evidence>
<feature type="domain" description="ABC3 transporter permease C-terminal" evidence="7">
    <location>
        <begin position="289"/>
        <end position="402"/>
    </location>
</feature>
<feature type="transmembrane region" description="Helical" evidence="6">
    <location>
        <begin position="284"/>
        <end position="306"/>
    </location>
</feature>
<protein>
    <submittedName>
        <fullName evidence="9">FtsX-like permease family protein</fullName>
    </submittedName>
</protein>
<keyword evidence="4 6" id="KW-1133">Transmembrane helix</keyword>
<dbReference type="Proteomes" id="UP000199045">
    <property type="component" value="Unassembled WGS sequence"/>
</dbReference>
<dbReference type="STRING" id="104663.SAMN04488121_102503"/>
<organism evidence="9 10">
    <name type="scientific">Chitinophaga filiformis</name>
    <name type="common">Myxococcus filiformis</name>
    <name type="synonym">Flexibacter filiformis</name>
    <dbReference type="NCBI Taxonomy" id="104663"/>
    <lineage>
        <taxon>Bacteria</taxon>
        <taxon>Pseudomonadati</taxon>
        <taxon>Bacteroidota</taxon>
        <taxon>Chitinophagia</taxon>
        <taxon>Chitinophagales</taxon>
        <taxon>Chitinophagaceae</taxon>
        <taxon>Chitinophaga</taxon>
    </lineage>
</organism>
<name>A0A1G7MQ17_CHIFI</name>
<feature type="transmembrane region" description="Helical" evidence="6">
    <location>
        <begin position="422"/>
        <end position="445"/>
    </location>
</feature>
<comment type="subcellular location">
    <subcellularLocation>
        <location evidence="1">Cell membrane</location>
        <topology evidence="1">Multi-pass membrane protein</topology>
    </subcellularLocation>
</comment>
<dbReference type="PROSITE" id="PS51257">
    <property type="entry name" value="PROKAR_LIPOPROTEIN"/>
    <property type="match status" value="1"/>
</dbReference>
<evidence type="ECO:0000256" key="5">
    <source>
        <dbReference type="ARBA" id="ARBA00023136"/>
    </source>
</evidence>
<evidence type="ECO:0000256" key="6">
    <source>
        <dbReference type="SAM" id="Phobius"/>
    </source>
</evidence>
<dbReference type="OrthoDB" id="5933722at2"/>
<evidence type="ECO:0000256" key="1">
    <source>
        <dbReference type="ARBA" id="ARBA00004651"/>
    </source>
</evidence>
<keyword evidence="3 6" id="KW-0812">Transmembrane</keyword>
<dbReference type="EMBL" id="FNBN01000002">
    <property type="protein sequence ID" value="SDF63180.1"/>
    <property type="molecule type" value="Genomic_DNA"/>
</dbReference>
<feature type="transmembrane region" description="Helical" evidence="6">
    <location>
        <begin position="705"/>
        <end position="735"/>
    </location>
</feature>
<sequence length="792" mass="88110">MLRNYLKMAWRSFVLNKAFSVINIVGLTIGLACSLMILLWVWDELSIDNFHKNGDRLYVVYERQTISGKVYAGYNTPGLLAAELKRTIPEIEYASAFAWIKDTPDRLVFRAGDKMLKFDGYYADSDYFRMMSYPLLKGSPATALNGPGTLCISNKMAIAFFGSAAAALGKTIRYDNRKEMTVTGVFDDLQGNVSAKFDFLINWSDFLDDNKWAKDWGNTGPNTIVMLRKDANLERVEAKVRKALEKYSAPGYRLELGMQRFGDSYLHANFSDEDGYISGGRIEYVRLFIILAVFILLIACINFMNLTTARSVKRGKEIGVRKVSGALRSSLITQFLSEAMILTGVSVVLALLIVILALPYFNVVTGKQVVFPFANIYFWIGLIGLTVITGLAAGSYPALFLSSFKPISVLKGTLKFSGNATLFRRGLVVFQFVLSVIVIIGTIIVSKQVNYIQHINLGYDRENLVYIPVEGNLLSKYNVFKQAALNAPGIKMVSRIGESPTSVTSGTTGVQWAGKQPDNSPVFTNTPVGYDFVKTMNLKLVAGRDHSKDFATDSAGYLINESALKIIGYKDPVGKPLTFWGKKGTIIGVLKDFHFASLHDPIRPLILRFGENEDWGNILVRTEAGKTKTAMASLERICKELNPNVPFTCYFADEEYQKLYVSEGIVGKLSGWFSFLCIFVSCLGLLGLAMFTAEQRVKEIGIRKVLGASLASLFTLLSKEFILLIFIALVIASPLAWMIMDKWLQHFAYKIDIEWWMFALAGLLVVLVGILTVSYQGIKAVLVNPVESLRAE</sequence>
<feature type="transmembrane region" description="Helical" evidence="6">
    <location>
        <begin position="339"/>
        <end position="361"/>
    </location>
</feature>
<dbReference type="RefSeq" id="WP_089830916.1">
    <property type="nucleotide sequence ID" value="NZ_FNBN01000002.1"/>
</dbReference>
<feature type="domain" description="MacB-like periplasmic core" evidence="8">
    <location>
        <begin position="436"/>
        <end position="634"/>
    </location>
</feature>
<reference evidence="9 10" key="1">
    <citation type="submission" date="2016-10" db="EMBL/GenBank/DDBJ databases">
        <authorList>
            <person name="de Groot N.N."/>
        </authorList>
    </citation>
    <scope>NUCLEOTIDE SEQUENCE [LARGE SCALE GENOMIC DNA]</scope>
    <source>
        <strain evidence="9 10">DSM 527</strain>
    </source>
</reference>